<evidence type="ECO:0000313" key="3">
    <source>
        <dbReference type="Proteomes" id="UP000190285"/>
    </source>
</evidence>
<dbReference type="RefSeq" id="WP_079488959.1">
    <property type="nucleotide sequence ID" value="NZ_FUZT01000001.1"/>
</dbReference>
<dbReference type="InterPro" id="IPR012340">
    <property type="entry name" value="NA-bd_OB-fold"/>
</dbReference>
<protein>
    <recommendedName>
        <fullName evidence="4">NfeD-like C-terminal, partner-binding</fullName>
    </recommendedName>
</protein>
<keyword evidence="1" id="KW-0472">Membrane</keyword>
<keyword evidence="1" id="KW-1133">Transmembrane helix</keyword>
<keyword evidence="1" id="KW-0812">Transmembrane</keyword>
<dbReference type="AlphaFoldDB" id="A0A1T5II46"/>
<dbReference type="STRING" id="36842.SAMN02194393_00407"/>
<evidence type="ECO:0008006" key="4">
    <source>
        <dbReference type="Google" id="ProtNLM"/>
    </source>
</evidence>
<keyword evidence="3" id="KW-1185">Reference proteome</keyword>
<sequence>MAEWWANIDGFEKIYWYFAIPFTLVFTIQLVLSFTGMDDGIDAGDDIDFSGDIDSDSIFDGMFRFFTVKNFITFFTVFGWTGITLYNLGVNKALTTILSTISGIIVMSIVAFLFYSITKLAESGTLDFKNAIGKTGEVYIPIPSKQDGIGKVHITIQGAIRELDAMTTGKSIPTGKMVEVSSISSNNILIVKEIKHK</sequence>
<evidence type="ECO:0000313" key="2">
    <source>
        <dbReference type="EMBL" id="SKC38835.1"/>
    </source>
</evidence>
<feature type="transmembrane region" description="Helical" evidence="1">
    <location>
        <begin position="94"/>
        <end position="115"/>
    </location>
</feature>
<dbReference type="Proteomes" id="UP000190285">
    <property type="component" value="Unassembled WGS sequence"/>
</dbReference>
<feature type="transmembrane region" description="Helical" evidence="1">
    <location>
        <begin position="71"/>
        <end position="88"/>
    </location>
</feature>
<proteinExistence type="predicted"/>
<gene>
    <name evidence="2" type="ORF">SAMN02194393_00407</name>
</gene>
<evidence type="ECO:0000256" key="1">
    <source>
        <dbReference type="SAM" id="Phobius"/>
    </source>
</evidence>
<name>A0A1T5II46_9FIRM</name>
<dbReference type="OrthoDB" id="189831at2"/>
<accession>A0A1T5II46</accession>
<feature type="transmembrane region" description="Helical" evidence="1">
    <location>
        <begin position="14"/>
        <end position="32"/>
    </location>
</feature>
<dbReference type="Gene3D" id="2.40.50.140">
    <property type="entry name" value="Nucleic acid-binding proteins"/>
    <property type="match status" value="1"/>
</dbReference>
<organism evidence="2 3">
    <name type="scientific">Maledivibacter halophilus</name>
    <dbReference type="NCBI Taxonomy" id="36842"/>
    <lineage>
        <taxon>Bacteria</taxon>
        <taxon>Bacillati</taxon>
        <taxon>Bacillota</taxon>
        <taxon>Clostridia</taxon>
        <taxon>Peptostreptococcales</taxon>
        <taxon>Caminicellaceae</taxon>
        <taxon>Maledivibacter</taxon>
    </lineage>
</organism>
<reference evidence="2 3" key="1">
    <citation type="submission" date="2017-02" db="EMBL/GenBank/DDBJ databases">
        <authorList>
            <person name="Peterson S.W."/>
        </authorList>
    </citation>
    <scope>NUCLEOTIDE SEQUENCE [LARGE SCALE GENOMIC DNA]</scope>
    <source>
        <strain evidence="2 3">M1</strain>
    </source>
</reference>
<dbReference type="EMBL" id="FUZT01000001">
    <property type="protein sequence ID" value="SKC38835.1"/>
    <property type="molecule type" value="Genomic_DNA"/>
</dbReference>